<gene>
    <name evidence="1" type="ORF">E2C01_068492</name>
</gene>
<name>A0A5B7HW05_PORTR</name>
<evidence type="ECO:0000313" key="2">
    <source>
        <dbReference type="Proteomes" id="UP000324222"/>
    </source>
</evidence>
<keyword evidence="2" id="KW-1185">Reference proteome</keyword>
<organism evidence="1 2">
    <name type="scientific">Portunus trituberculatus</name>
    <name type="common">Swimming crab</name>
    <name type="synonym">Neptunus trituberculatus</name>
    <dbReference type="NCBI Taxonomy" id="210409"/>
    <lineage>
        <taxon>Eukaryota</taxon>
        <taxon>Metazoa</taxon>
        <taxon>Ecdysozoa</taxon>
        <taxon>Arthropoda</taxon>
        <taxon>Crustacea</taxon>
        <taxon>Multicrustacea</taxon>
        <taxon>Malacostraca</taxon>
        <taxon>Eumalacostraca</taxon>
        <taxon>Eucarida</taxon>
        <taxon>Decapoda</taxon>
        <taxon>Pleocyemata</taxon>
        <taxon>Brachyura</taxon>
        <taxon>Eubrachyura</taxon>
        <taxon>Portunoidea</taxon>
        <taxon>Portunidae</taxon>
        <taxon>Portuninae</taxon>
        <taxon>Portunus</taxon>
    </lineage>
</organism>
<dbReference type="Proteomes" id="UP000324222">
    <property type="component" value="Unassembled WGS sequence"/>
</dbReference>
<dbReference type="EMBL" id="VSRR010038317">
    <property type="protein sequence ID" value="MPC74143.1"/>
    <property type="molecule type" value="Genomic_DNA"/>
</dbReference>
<comment type="caution">
    <text evidence="1">The sequence shown here is derived from an EMBL/GenBank/DDBJ whole genome shotgun (WGS) entry which is preliminary data.</text>
</comment>
<dbReference type="AlphaFoldDB" id="A0A5B7HW05"/>
<proteinExistence type="predicted"/>
<sequence>MATTATTTNTAATTATMPLITAKQWRGLVRERAPVASHFQESFIRVSGALGEEEMEREDEGERRVRGVVGDGMRRTRRECRNVAKDGGGVKFFKR</sequence>
<accession>A0A5B7HW05</accession>
<protein>
    <submittedName>
        <fullName evidence="1">Uncharacterized protein</fullName>
    </submittedName>
</protein>
<evidence type="ECO:0000313" key="1">
    <source>
        <dbReference type="EMBL" id="MPC74143.1"/>
    </source>
</evidence>
<reference evidence="1 2" key="1">
    <citation type="submission" date="2019-05" db="EMBL/GenBank/DDBJ databases">
        <title>Another draft genome of Portunus trituberculatus and its Hox gene families provides insights of decapod evolution.</title>
        <authorList>
            <person name="Jeong J.-H."/>
            <person name="Song I."/>
            <person name="Kim S."/>
            <person name="Choi T."/>
            <person name="Kim D."/>
            <person name="Ryu S."/>
            <person name="Kim W."/>
        </authorList>
    </citation>
    <scope>NUCLEOTIDE SEQUENCE [LARGE SCALE GENOMIC DNA]</scope>
    <source>
        <tissue evidence="1">Muscle</tissue>
    </source>
</reference>